<dbReference type="Proteomes" id="UP000190188">
    <property type="component" value="Unassembled WGS sequence"/>
</dbReference>
<comment type="caution">
    <text evidence="1">The sequence shown here is derived from an EMBL/GenBank/DDBJ whole genome shotgun (WGS) entry which is preliminary data.</text>
</comment>
<reference evidence="1 2" key="1">
    <citation type="submission" date="2017-01" db="EMBL/GenBank/DDBJ databases">
        <title>Genome analysis of Paenibacillus selenitrireducens ES3-24.</title>
        <authorList>
            <person name="Xu D."/>
            <person name="Yao R."/>
            <person name="Zheng S."/>
        </authorList>
    </citation>
    <scope>NUCLEOTIDE SEQUENCE [LARGE SCALE GENOMIC DNA]</scope>
    <source>
        <strain evidence="1 2">ES3-24</strain>
    </source>
</reference>
<dbReference type="EMBL" id="MSZX01000005">
    <property type="protein sequence ID" value="OPA77869.1"/>
    <property type="molecule type" value="Genomic_DNA"/>
</dbReference>
<gene>
    <name evidence="1" type="ORF">BVG16_15230</name>
</gene>
<evidence type="ECO:0000313" key="1">
    <source>
        <dbReference type="EMBL" id="OPA77869.1"/>
    </source>
</evidence>
<dbReference type="STRING" id="1324314.BVG16_15230"/>
<dbReference type="AlphaFoldDB" id="A0A1T2XDB1"/>
<protein>
    <submittedName>
        <fullName evidence="1">Spore gernimation protein GerPD</fullName>
    </submittedName>
</protein>
<organism evidence="1 2">
    <name type="scientific">Paenibacillus selenitireducens</name>
    <dbReference type="NCBI Taxonomy" id="1324314"/>
    <lineage>
        <taxon>Bacteria</taxon>
        <taxon>Bacillati</taxon>
        <taxon>Bacillota</taxon>
        <taxon>Bacilli</taxon>
        <taxon>Bacillales</taxon>
        <taxon>Paenibacillaceae</taxon>
        <taxon>Paenibacillus</taxon>
    </lineage>
</organism>
<proteinExistence type="predicted"/>
<sequence>MTVINKEIKVTSIRVTSVSTSSVLMVGDTEVIKCSSISDTPPESVIVTPAAPVPARS</sequence>
<name>A0A1T2XDB1_9BACL</name>
<keyword evidence="2" id="KW-1185">Reference proteome</keyword>
<dbReference type="RefSeq" id="WP_078499610.1">
    <property type="nucleotide sequence ID" value="NZ_MSZX01000005.1"/>
</dbReference>
<evidence type="ECO:0000313" key="2">
    <source>
        <dbReference type="Proteomes" id="UP000190188"/>
    </source>
</evidence>
<accession>A0A1T2XDB1</accession>